<dbReference type="Proteomes" id="UP000593737">
    <property type="component" value="Chromosome"/>
</dbReference>
<evidence type="ECO:0000313" key="2">
    <source>
        <dbReference type="Proteomes" id="UP000593737"/>
    </source>
</evidence>
<evidence type="ECO:0000313" key="1">
    <source>
        <dbReference type="EMBL" id="QPD05108.1"/>
    </source>
</evidence>
<reference evidence="1 2" key="1">
    <citation type="journal article" date="2020" name="ISME J.">
        <title>Enrichment and physiological characterization of a novel comammox Nitrospira indicates ammonium inhibition of complete nitrification.</title>
        <authorList>
            <person name="Sakoula D."/>
            <person name="Koch H."/>
            <person name="Frank J."/>
            <person name="Jetten M.S.M."/>
            <person name="van Kessel M.A.H.J."/>
            <person name="Lucker S."/>
        </authorList>
    </citation>
    <scope>NUCLEOTIDE SEQUENCE [LARGE SCALE GENOMIC DNA]</scope>
    <source>
        <strain evidence="1">Comreactor17</strain>
    </source>
</reference>
<gene>
    <name evidence="1" type="ORF">Nkreftii_002882</name>
</gene>
<organism evidence="1 2">
    <name type="scientific">Candidatus Nitrospira kreftii</name>
    <dbReference type="NCBI Taxonomy" id="2652173"/>
    <lineage>
        <taxon>Bacteria</taxon>
        <taxon>Pseudomonadati</taxon>
        <taxon>Nitrospirota</taxon>
        <taxon>Nitrospiria</taxon>
        <taxon>Nitrospirales</taxon>
        <taxon>Nitrospiraceae</taxon>
        <taxon>Nitrospira</taxon>
    </lineage>
</organism>
<protein>
    <submittedName>
        <fullName evidence="1">Uncharacterized protein</fullName>
    </submittedName>
</protein>
<accession>A0A7S8FFZ9</accession>
<dbReference type="KEGG" id="nkf:Nkreftii_002882"/>
<dbReference type="EMBL" id="CP047423">
    <property type="protein sequence ID" value="QPD05108.1"/>
    <property type="molecule type" value="Genomic_DNA"/>
</dbReference>
<sequence length="75" mass="8599">MVCQRCRGLLVCETFDDLSIETDSRYTATRCINCGCIEDAVIHSNRFRRLESARGIPRRSRMARKGEVVFSRNAT</sequence>
<proteinExistence type="predicted"/>
<name>A0A7S8FFZ9_9BACT</name>
<dbReference type="AlphaFoldDB" id="A0A7S8FFZ9"/>